<dbReference type="InterPro" id="IPR036188">
    <property type="entry name" value="FAD/NAD-bd_sf"/>
</dbReference>
<reference evidence="4 5" key="1">
    <citation type="submission" date="2016-04" db="EMBL/GenBank/DDBJ databases">
        <title>Complete genome sequence and analysis of deep-sea sediment isolate, Amycolatopsis sp. WP1.</title>
        <authorList>
            <person name="Wang H."/>
            <person name="Chen S."/>
            <person name="Wu Q."/>
        </authorList>
    </citation>
    <scope>NUCLEOTIDE SEQUENCE [LARGE SCALE GENOMIC DNA]</scope>
    <source>
        <strain evidence="4 5">WP1</strain>
    </source>
</reference>
<keyword evidence="2" id="KW-0503">Monooxygenase</keyword>
<evidence type="ECO:0000256" key="2">
    <source>
        <dbReference type="ARBA" id="ARBA00023033"/>
    </source>
</evidence>
<keyword evidence="5" id="KW-1185">Reference proteome</keyword>
<dbReference type="Pfam" id="PF01494">
    <property type="entry name" value="FAD_binding_3"/>
    <property type="match status" value="1"/>
</dbReference>
<dbReference type="Gene3D" id="3.50.50.60">
    <property type="entry name" value="FAD/NAD(P)-binding domain"/>
    <property type="match status" value="1"/>
</dbReference>
<dbReference type="GO" id="GO:0004497">
    <property type="term" value="F:monooxygenase activity"/>
    <property type="evidence" value="ECO:0007669"/>
    <property type="project" value="UniProtKB-KW"/>
</dbReference>
<dbReference type="RefSeq" id="WP_113696601.1">
    <property type="nucleotide sequence ID" value="NZ_CP015163.1"/>
</dbReference>
<evidence type="ECO:0000259" key="3">
    <source>
        <dbReference type="Pfam" id="PF01494"/>
    </source>
</evidence>
<dbReference type="InterPro" id="IPR002938">
    <property type="entry name" value="FAD-bd"/>
</dbReference>
<gene>
    <name evidence="4" type="ORF">A4R43_38010</name>
</gene>
<proteinExistence type="predicted"/>
<dbReference type="PANTHER" id="PTHR13789:SF309">
    <property type="entry name" value="PUTATIVE (AFU_ORTHOLOGUE AFUA_6G14510)-RELATED"/>
    <property type="match status" value="1"/>
</dbReference>
<evidence type="ECO:0000313" key="5">
    <source>
        <dbReference type="Proteomes" id="UP000250434"/>
    </source>
</evidence>
<dbReference type="GO" id="GO:0071949">
    <property type="term" value="F:FAD binding"/>
    <property type="evidence" value="ECO:0007669"/>
    <property type="project" value="InterPro"/>
</dbReference>
<dbReference type="PRINTS" id="PR00420">
    <property type="entry name" value="RNGMNOXGNASE"/>
</dbReference>
<dbReference type="AlphaFoldDB" id="A0A344LHM2"/>
<evidence type="ECO:0000313" key="4">
    <source>
        <dbReference type="EMBL" id="AXB47546.1"/>
    </source>
</evidence>
<feature type="domain" description="FAD-binding" evidence="3">
    <location>
        <begin position="2"/>
        <end position="343"/>
    </location>
</feature>
<dbReference type="EMBL" id="CP015163">
    <property type="protein sequence ID" value="AXB47546.1"/>
    <property type="molecule type" value="Genomic_DNA"/>
</dbReference>
<organism evidence="4 5">
    <name type="scientific">Amycolatopsis albispora</name>
    <dbReference type="NCBI Taxonomy" id="1804986"/>
    <lineage>
        <taxon>Bacteria</taxon>
        <taxon>Bacillati</taxon>
        <taxon>Actinomycetota</taxon>
        <taxon>Actinomycetes</taxon>
        <taxon>Pseudonocardiales</taxon>
        <taxon>Pseudonocardiaceae</taxon>
        <taxon>Amycolatopsis</taxon>
    </lineage>
</organism>
<dbReference type="KEGG" id="aab:A4R43_38010"/>
<accession>A0A344LHM2</accession>
<dbReference type="OrthoDB" id="9782160at2"/>
<protein>
    <submittedName>
        <fullName evidence="4">FAD-dependent oxidoreductase</fullName>
    </submittedName>
</protein>
<keyword evidence="1" id="KW-0560">Oxidoreductase</keyword>
<name>A0A344LHM2_9PSEU</name>
<evidence type="ECO:0000256" key="1">
    <source>
        <dbReference type="ARBA" id="ARBA00023002"/>
    </source>
</evidence>
<dbReference type="SUPFAM" id="SSF51905">
    <property type="entry name" value="FAD/NAD(P)-binding domain"/>
    <property type="match status" value="1"/>
</dbReference>
<sequence>MTHALIIGGGIAGPVTAMALRKAGIDSVVYEAYPTGADDVGAFLTLMSNGQDALRAIGVHERVADESFAASTVQFLSGTGKFLGEVPLRREGVLGPRTLKRATLYRVLQDELAARDIRIEHGKRLTSARNTSDGGVVATFADGDQAKGDLLIGADGIHSATRALIDETAPRPRHLGNTTICGYAENAPSPAPDGTYRMIYGKRAFFGYVTAPNGETWWFTNAPGAELSKADLAAISAEEWKARVLELFAKDNTPAADIVRATGCDVTASNAYHIPSTPVWHAGSMVILGDAAHVAAPNAGQGASLAAEDGVTLARCLRDVAQIGDAFRAYEGLRRERVERVVATSARMGGTAVPGPLKRMVRDAILPRVLKKGPRNNADWLTKHHIDWEARVSLDDAVATN</sequence>
<dbReference type="InterPro" id="IPR050493">
    <property type="entry name" value="FAD-dep_Monooxygenase_BioMet"/>
</dbReference>
<dbReference type="PANTHER" id="PTHR13789">
    <property type="entry name" value="MONOOXYGENASE"/>
    <property type="match status" value="1"/>
</dbReference>
<dbReference type="Proteomes" id="UP000250434">
    <property type="component" value="Chromosome"/>
</dbReference>